<dbReference type="Pfam" id="PF10374">
    <property type="entry name" value="EST1"/>
    <property type="match status" value="1"/>
</dbReference>
<dbReference type="InterPro" id="IPR011990">
    <property type="entry name" value="TPR-like_helical_dom_sf"/>
</dbReference>
<feature type="domain" description="DNA/RNA-binding" evidence="2">
    <location>
        <begin position="185"/>
        <end position="475"/>
    </location>
</feature>
<feature type="compositionally biased region" description="Polar residues" evidence="1">
    <location>
        <begin position="574"/>
        <end position="583"/>
    </location>
</feature>
<dbReference type="Pfam" id="PF10373">
    <property type="entry name" value="EST1_DNA_bind"/>
    <property type="match status" value="1"/>
</dbReference>
<dbReference type="InterPro" id="IPR045153">
    <property type="entry name" value="Est1/Ebs1-like"/>
</dbReference>
<dbReference type="InterPro" id="IPR018834">
    <property type="entry name" value="DNA/RNA-bd_Est1-type"/>
</dbReference>
<evidence type="ECO:0000313" key="4">
    <source>
        <dbReference type="EMBL" id="KAG8630410.1"/>
    </source>
</evidence>
<feature type="compositionally biased region" description="Polar residues" evidence="1">
    <location>
        <begin position="731"/>
        <end position="744"/>
    </location>
</feature>
<evidence type="ECO:0000259" key="3">
    <source>
        <dbReference type="Pfam" id="PF10374"/>
    </source>
</evidence>
<dbReference type="InterPro" id="IPR019458">
    <property type="entry name" value="Est1-like_N"/>
</dbReference>
<dbReference type="EMBL" id="JAESVG020000002">
    <property type="protein sequence ID" value="KAG8630410.1"/>
    <property type="molecule type" value="Genomic_DNA"/>
</dbReference>
<dbReference type="AlphaFoldDB" id="A0A8K0L7U8"/>
<evidence type="ECO:0000313" key="5">
    <source>
        <dbReference type="Proteomes" id="UP000809789"/>
    </source>
</evidence>
<dbReference type="PANTHER" id="PTHR15696:SF36">
    <property type="entry name" value="NONSENSE-MEDIATED MRNA DECAY FACTOR"/>
    <property type="match status" value="1"/>
</dbReference>
<feature type="compositionally biased region" description="Polar residues" evidence="1">
    <location>
        <begin position="669"/>
        <end position="688"/>
    </location>
</feature>
<protein>
    <recommendedName>
        <fullName evidence="6">Protein SMG7</fullName>
    </recommendedName>
</protein>
<dbReference type="Gene3D" id="1.25.40.10">
    <property type="entry name" value="Tetratricopeptide repeat domain"/>
    <property type="match status" value="1"/>
</dbReference>
<reference evidence="4" key="1">
    <citation type="submission" date="2021-07" db="EMBL/GenBank/DDBJ databases">
        <title>Elsinoe batatas strain:CRI-CJ2 Genome sequencing and assembly.</title>
        <authorList>
            <person name="Huang L."/>
        </authorList>
    </citation>
    <scope>NUCLEOTIDE SEQUENCE</scope>
    <source>
        <strain evidence="4">CRI-CJ2</strain>
    </source>
</reference>
<evidence type="ECO:0008006" key="6">
    <source>
        <dbReference type="Google" id="ProtNLM"/>
    </source>
</evidence>
<keyword evidence="5" id="KW-1185">Reference proteome</keyword>
<evidence type="ECO:0000259" key="2">
    <source>
        <dbReference type="Pfam" id="PF10373"/>
    </source>
</evidence>
<feature type="domain" description="Telomerase activating protein Est1-like N-terminal" evidence="3">
    <location>
        <begin position="65"/>
        <end position="172"/>
    </location>
</feature>
<gene>
    <name evidence="4" type="ORF">KVT40_002029</name>
</gene>
<dbReference type="Proteomes" id="UP000809789">
    <property type="component" value="Unassembled WGS sequence"/>
</dbReference>
<dbReference type="SUPFAM" id="SSF48452">
    <property type="entry name" value="TPR-like"/>
    <property type="match status" value="1"/>
</dbReference>
<dbReference type="PANTHER" id="PTHR15696">
    <property type="entry name" value="SMG-7 SUPPRESSOR WITH MORPHOLOGICAL EFFECT ON GENITALIA PROTEIN 7"/>
    <property type="match status" value="1"/>
</dbReference>
<feature type="region of interest" description="Disordered" evidence="1">
    <location>
        <begin position="645"/>
        <end position="744"/>
    </location>
</feature>
<dbReference type="OrthoDB" id="69928at2759"/>
<accession>A0A8K0L7U8</accession>
<feature type="compositionally biased region" description="Polar residues" evidence="1">
    <location>
        <begin position="696"/>
        <end position="709"/>
    </location>
</feature>
<proteinExistence type="predicted"/>
<sequence length="744" mass="82434">MTTEEARHYMRAINSIDAEVRKAVKCPVNADQHPQVFQRLLKQYRATVEELCRKDVLINQANNTHTLLWTAHNLVNGFCRKGLAKLRSDPAKPVETRKFIKGYLEFLKDSQKWYRAFINLLTKTHGWMPGLEQITGDTSQVVPHPNPDAYRHSAALCYHALISLGDLCRWRAAEKLDKEPTWAHAVGYYDLAAALNPANGAAFHQRAFVEMSQKDHFRAIYYFYRSIVVEERFPNAVNNLATEMKSLRKKWGSDELSLKTNSKDGNGKRKALVMWYIRLQSLCYSGEEIPGHAELEATVISHIEGVTKVPDSAGLIQKVVLANMAAERTTLHRLEDAQAMDSEAVIAAYNNYHSLSLKTLILLLRVFEKEIGVAKAAGRRNDVGKQPSLEDKITPTMRNILPALRVYQHNLLSNHQFARPDDSRSPGSLIATQLWTTLAGACSAAAAAFPVAQLSEAPYMLEEDVEVTAFSPVVSDATRLVWQSDDGSAKRRFNDRGIQRLSTNLEMLARIRDLQVAALQLSVLEDTPIRFDKGQFFTNADDPPPGMANAAEGHTQAVAMAKLPPKTTTSTTSRQHNNCSIHSSDQRLLPQAESDINGGKPHRAKAHQLQSPVHMSATRPPAVNDNPEDSDELDCQDLQASRMVDDLVGPDDSPVTMSRPVSGLDIRPQQRTPSVPSSFAPTPPTNLVGSRVDRLQNGSLFGQQGQNYSPGMHSPLLYGNGGPWDPAMNARSKSIGTPPNGQAR</sequence>
<name>A0A8K0L7U8_9PEZI</name>
<feature type="region of interest" description="Disordered" evidence="1">
    <location>
        <begin position="566"/>
        <end position="633"/>
    </location>
</feature>
<organism evidence="4 5">
    <name type="scientific">Elsinoe batatas</name>
    <dbReference type="NCBI Taxonomy" id="2601811"/>
    <lineage>
        <taxon>Eukaryota</taxon>
        <taxon>Fungi</taxon>
        <taxon>Dikarya</taxon>
        <taxon>Ascomycota</taxon>
        <taxon>Pezizomycotina</taxon>
        <taxon>Dothideomycetes</taxon>
        <taxon>Dothideomycetidae</taxon>
        <taxon>Myriangiales</taxon>
        <taxon>Elsinoaceae</taxon>
        <taxon>Elsinoe</taxon>
    </lineage>
</organism>
<evidence type="ECO:0000256" key="1">
    <source>
        <dbReference type="SAM" id="MobiDB-lite"/>
    </source>
</evidence>
<comment type="caution">
    <text evidence="4">The sequence shown here is derived from an EMBL/GenBank/DDBJ whole genome shotgun (WGS) entry which is preliminary data.</text>
</comment>